<feature type="transmembrane region" description="Helical" evidence="1">
    <location>
        <begin position="311"/>
        <end position="327"/>
    </location>
</feature>
<feature type="transmembrane region" description="Helical" evidence="1">
    <location>
        <begin position="226"/>
        <end position="252"/>
    </location>
</feature>
<dbReference type="EMBL" id="JANWGH010000001">
    <property type="protein sequence ID" value="MCS5489009.1"/>
    <property type="molecule type" value="Genomic_DNA"/>
</dbReference>
<feature type="transmembrane region" description="Helical" evidence="1">
    <location>
        <begin position="333"/>
        <end position="351"/>
    </location>
</feature>
<keyword evidence="1" id="KW-0472">Membrane</keyword>
<reference evidence="2 3" key="1">
    <citation type="submission" date="2022-08" db="EMBL/GenBank/DDBJ databases">
        <title>Algoriphagus sp. CAU 1643 isolated from mud.</title>
        <authorList>
            <person name="Kim W."/>
        </authorList>
    </citation>
    <scope>NUCLEOTIDE SEQUENCE [LARGE SCALE GENOMIC DNA]</scope>
    <source>
        <strain evidence="2 3">CAU 1643</strain>
    </source>
</reference>
<organism evidence="2 3">
    <name type="scientific">Algoriphagus limi</name>
    <dbReference type="NCBI Taxonomy" id="2975273"/>
    <lineage>
        <taxon>Bacteria</taxon>
        <taxon>Pseudomonadati</taxon>
        <taxon>Bacteroidota</taxon>
        <taxon>Cytophagia</taxon>
        <taxon>Cytophagales</taxon>
        <taxon>Cyclobacteriaceae</taxon>
        <taxon>Algoriphagus</taxon>
    </lineage>
</organism>
<feature type="transmembrane region" description="Helical" evidence="1">
    <location>
        <begin position="363"/>
        <end position="381"/>
    </location>
</feature>
<gene>
    <name evidence="2" type="ORF">NY014_01125</name>
</gene>
<dbReference type="RefSeq" id="WP_259412686.1">
    <property type="nucleotide sequence ID" value="NZ_JANWGH010000001.1"/>
</dbReference>
<feature type="transmembrane region" description="Helical" evidence="1">
    <location>
        <begin position="101"/>
        <end position="122"/>
    </location>
</feature>
<feature type="transmembrane region" description="Helical" evidence="1">
    <location>
        <begin position="283"/>
        <end position="299"/>
    </location>
</feature>
<keyword evidence="1" id="KW-0812">Transmembrane</keyword>
<feature type="transmembrane region" description="Helical" evidence="1">
    <location>
        <begin position="259"/>
        <end position="277"/>
    </location>
</feature>
<evidence type="ECO:0008006" key="4">
    <source>
        <dbReference type="Google" id="ProtNLM"/>
    </source>
</evidence>
<evidence type="ECO:0000313" key="2">
    <source>
        <dbReference type="EMBL" id="MCS5489009.1"/>
    </source>
</evidence>
<evidence type="ECO:0000313" key="3">
    <source>
        <dbReference type="Proteomes" id="UP001206788"/>
    </source>
</evidence>
<dbReference type="Proteomes" id="UP001206788">
    <property type="component" value="Unassembled WGS sequence"/>
</dbReference>
<keyword evidence="3" id="KW-1185">Reference proteome</keyword>
<feature type="transmembrane region" description="Helical" evidence="1">
    <location>
        <begin position="187"/>
        <end position="206"/>
    </location>
</feature>
<feature type="transmembrane region" description="Helical" evidence="1">
    <location>
        <begin position="62"/>
        <end position="89"/>
    </location>
</feature>
<protein>
    <recommendedName>
        <fullName evidence="4">Glycosyltransferase RgtA/B/C/D-like domain-containing protein</fullName>
    </recommendedName>
</protein>
<proteinExistence type="predicted"/>
<keyword evidence="1" id="KW-1133">Transmembrane helix</keyword>
<name>A0ABT2G168_9BACT</name>
<feature type="transmembrane region" description="Helical" evidence="1">
    <location>
        <begin position="142"/>
        <end position="175"/>
    </location>
</feature>
<sequence length="492" mass="56674">MPKFLLGAAILAVAIVLAGINRGFDVSDEGLYVLLAHPFQENQGGIFNYDLFFKLLYEWSGIHFGIVGLRVLRLAFYALGAWALTSFYNSLNPQKAPFSKVYLLAFLGLLAGYGFLPASLSYNHLTVVLTCFWLALIAQPKWTWINSILIGLVLAVLVYVKVTTSILLGGISLILVFWFQKRPWYQLLAWVLPFFVLELTFHWTLGENAISRLSEGIAIQSSRGDYQFWILTKHTLVGLFWSLMMFGAVWLIRKSFKNPFLQLAIVLPIFSFLFFKTKITDEWNHFFLLLGAGIWAFTLNNLSPKSKRERRLPWIVLLIFLPFILHFGSNVYWLRIGIHYAVFWIIGIYLLMDNFPAKWKSRFGIGISLMTLLLVFNGLWWHPFQQKGLWNASENWEYLPHKSIKLFPSQIDVLENLERKTGEEKGILAVYRISGIPYLLGKTISKNPGIWDRAQLEKFFPNGYSAGQILYYPIDSLPENFTVEPTLIYTFE</sequence>
<accession>A0ABT2G168</accession>
<evidence type="ECO:0000256" key="1">
    <source>
        <dbReference type="SAM" id="Phobius"/>
    </source>
</evidence>
<comment type="caution">
    <text evidence="2">The sequence shown here is derived from an EMBL/GenBank/DDBJ whole genome shotgun (WGS) entry which is preliminary data.</text>
</comment>